<gene>
    <name evidence="2" type="ORF">A2V58_02145</name>
</gene>
<accession>A0A1F6UMJ3</accession>
<dbReference type="AlphaFoldDB" id="A0A1F6UMJ3"/>
<dbReference type="InterPro" id="IPR057691">
    <property type="entry name" value="DUF7931"/>
</dbReference>
<dbReference type="Pfam" id="PF25559">
    <property type="entry name" value="DUF7931"/>
    <property type="match status" value="1"/>
</dbReference>
<evidence type="ECO:0000313" key="2">
    <source>
        <dbReference type="EMBL" id="OGI58574.1"/>
    </source>
</evidence>
<protein>
    <recommendedName>
        <fullName evidence="1">DUF7931 domain-containing protein</fullName>
    </recommendedName>
</protein>
<comment type="caution">
    <text evidence="2">The sequence shown here is derived from an EMBL/GenBank/DDBJ whole genome shotgun (WGS) entry which is preliminary data.</text>
</comment>
<dbReference type="EMBL" id="MFSV01000068">
    <property type="protein sequence ID" value="OGI58574.1"/>
    <property type="molecule type" value="Genomic_DNA"/>
</dbReference>
<evidence type="ECO:0000259" key="1">
    <source>
        <dbReference type="Pfam" id="PF25559"/>
    </source>
</evidence>
<dbReference type="Proteomes" id="UP000177950">
    <property type="component" value="Unassembled WGS sequence"/>
</dbReference>
<organism evidence="2 3">
    <name type="scientific">Candidatus Muproteobacteria bacterium RBG_19FT_COMBO_61_10</name>
    <dbReference type="NCBI Taxonomy" id="1817761"/>
    <lineage>
        <taxon>Bacteria</taxon>
        <taxon>Pseudomonadati</taxon>
        <taxon>Pseudomonadota</taxon>
        <taxon>Candidatus Muproteobacteria</taxon>
    </lineage>
</organism>
<evidence type="ECO:0000313" key="3">
    <source>
        <dbReference type="Proteomes" id="UP000177950"/>
    </source>
</evidence>
<proteinExistence type="predicted"/>
<sequence>MHPSDDHIAETDPVHHRLQTREQARAAVAGVVQQAQRQLLVFAPLLDPHYFNTTSIETLIGEFIARQRNNHVRILVEDTRQALLDNARLAQLAHRLPDCVRIRQVGENHRGLRELFVVADHQGYFHQPHIERADSVSSSHATRTAVQLARHFEQMWEQSEPVEDLSRLGL</sequence>
<reference evidence="2 3" key="1">
    <citation type="journal article" date="2016" name="Nat. Commun.">
        <title>Thousands of microbial genomes shed light on interconnected biogeochemical processes in an aquifer system.</title>
        <authorList>
            <person name="Anantharaman K."/>
            <person name="Brown C.T."/>
            <person name="Hug L.A."/>
            <person name="Sharon I."/>
            <person name="Castelle C.J."/>
            <person name="Probst A.J."/>
            <person name="Thomas B.C."/>
            <person name="Singh A."/>
            <person name="Wilkins M.J."/>
            <person name="Karaoz U."/>
            <person name="Brodie E.L."/>
            <person name="Williams K.H."/>
            <person name="Hubbard S.S."/>
            <person name="Banfield J.F."/>
        </authorList>
    </citation>
    <scope>NUCLEOTIDE SEQUENCE [LARGE SCALE GENOMIC DNA]</scope>
</reference>
<feature type="domain" description="DUF7931" evidence="1">
    <location>
        <begin position="21"/>
        <end position="168"/>
    </location>
</feature>
<name>A0A1F6UMJ3_9PROT</name>